<dbReference type="EMBL" id="JACCJC010000052">
    <property type="protein sequence ID" value="KAF6232046.1"/>
    <property type="molecule type" value="Genomic_DNA"/>
</dbReference>
<keyword evidence="3" id="KW-1185">Reference proteome</keyword>
<comment type="caution">
    <text evidence="2">The sequence shown here is derived from an EMBL/GenBank/DDBJ whole genome shotgun (WGS) entry which is preliminary data.</text>
</comment>
<feature type="compositionally biased region" description="Basic and acidic residues" evidence="1">
    <location>
        <begin position="11"/>
        <end position="27"/>
    </location>
</feature>
<feature type="compositionally biased region" description="Low complexity" evidence="1">
    <location>
        <begin position="156"/>
        <end position="165"/>
    </location>
</feature>
<dbReference type="OrthoDB" id="1600564at2759"/>
<feature type="region of interest" description="Disordered" evidence="1">
    <location>
        <begin position="46"/>
        <end position="165"/>
    </location>
</feature>
<feature type="compositionally biased region" description="Low complexity" evidence="1">
    <location>
        <begin position="131"/>
        <end position="140"/>
    </location>
</feature>
<feature type="region of interest" description="Disordered" evidence="1">
    <location>
        <begin position="1"/>
        <end position="27"/>
    </location>
</feature>
<feature type="compositionally biased region" description="Basic and acidic residues" evidence="1">
    <location>
        <begin position="57"/>
        <end position="71"/>
    </location>
</feature>
<feature type="compositionally biased region" description="Gly residues" evidence="1">
    <location>
        <begin position="141"/>
        <end position="155"/>
    </location>
</feature>
<protein>
    <submittedName>
        <fullName evidence="2">Uncharacterized protein</fullName>
    </submittedName>
</protein>
<proteinExistence type="predicted"/>
<evidence type="ECO:0000313" key="3">
    <source>
        <dbReference type="Proteomes" id="UP000578531"/>
    </source>
</evidence>
<feature type="compositionally biased region" description="Low complexity" evidence="1">
    <location>
        <begin position="179"/>
        <end position="226"/>
    </location>
</feature>
<reference evidence="2 3" key="1">
    <citation type="journal article" date="2020" name="Genomics">
        <title>Complete, high-quality genomes from long-read metagenomic sequencing of two wolf lichen thalli reveals enigmatic genome architecture.</title>
        <authorList>
            <person name="McKenzie S.K."/>
            <person name="Walston R.F."/>
            <person name="Allen J.L."/>
        </authorList>
    </citation>
    <scope>NUCLEOTIDE SEQUENCE [LARGE SCALE GENOMIC DNA]</scope>
    <source>
        <strain evidence="2">WasteWater2</strain>
    </source>
</reference>
<dbReference type="AlphaFoldDB" id="A0A8H6FP00"/>
<organism evidence="2 3">
    <name type="scientific">Letharia columbiana</name>
    <dbReference type="NCBI Taxonomy" id="112416"/>
    <lineage>
        <taxon>Eukaryota</taxon>
        <taxon>Fungi</taxon>
        <taxon>Dikarya</taxon>
        <taxon>Ascomycota</taxon>
        <taxon>Pezizomycotina</taxon>
        <taxon>Lecanoromycetes</taxon>
        <taxon>OSLEUM clade</taxon>
        <taxon>Lecanoromycetidae</taxon>
        <taxon>Lecanorales</taxon>
        <taxon>Lecanorineae</taxon>
        <taxon>Parmeliaceae</taxon>
        <taxon>Letharia</taxon>
    </lineage>
</organism>
<name>A0A8H6FP00_9LECA</name>
<gene>
    <name evidence="2" type="ORF">HO173_009883</name>
</gene>
<evidence type="ECO:0000313" key="2">
    <source>
        <dbReference type="EMBL" id="KAF6232046.1"/>
    </source>
</evidence>
<evidence type="ECO:0000256" key="1">
    <source>
        <dbReference type="SAM" id="MobiDB-lite"/>
    </source>
</evidence>
<sequence length="336" mass="34377">MVSVRHAWPLDLDRPVHSPEHRHDKGKRTEVLVVEEDTTVEDIDVTVHLPGPPPEGYEQHQEGGTKEREDTEYPLTTYTLPDGSVTVVSGPKPTHAGSRHGAGNGKHFAPPSKPETTGVDSSAGEAPTSNPTATSSAAGDSGSGSGPSLLSGGGTSPSSATLSAGSFASLENPDLDYAPSTVVDHTTSSSTAADSPATTTTPASSVVPANDSPASTAASSAAAPSHSGGYPFSAVVAFGDNLSDNGNGSYAHNVAAWSPTNVVDGNTIYGARTWTSGPVAVSYLTDLLGVPMDQNFAFGGAWGGSRFGATIDDTMQQSNFSASLADGPWFNPRRIQ</sequence>
<feature type="region of interest" description="Disordered" evidence="1">
    <location>
        <begin position="178"/>
        <end position="226"/>
    </location>
</feature>
<accession>A0A8H6FP00</accession>
<dbReference type="GeneID" id="59291532"/>
<dbReference type="InterPro" id="IPR036514">
    <property type="entry name" value="SGNH_hydro_sf"/>
</dbReference>
<dbReference type="RefSeq" id="XP_037161477.1">
    <property type="nucleotide sequence ID" value="XM_037311771.1"/>
</dbReference>
<dbReference type="Gene3D" id="3.40.50.1110">
    <property type="entry name" value="SGNH hydrolase"/>
    <property type="match status" value="1"/>
</dbReference>
<dbReference type="Proteomes" id="UP000578531">
    <property type="component" value="Unassembled WGS sequence"/>
</dbReference>